<dbReference type="Proteomes" id="UP000241118">
    <property type="component" value="Unassembled WGS sequence"/>
</dbReference>
<proteinExistence type="predicted"/>
<dbReference type="EMBL" id="PYAX01000002">
    <property type="protein sequence ID" value="PSL57224.1"/>
    <property type="molecule type" value="Genomic_DNA"/>
</dbReference>
<gene>
    <name evidence="1" type="ORF">B0I31_102202</name>
</gene>
<comment type="caution">
    <text evidence="1">The sequence shown here is derived from an EMBL/GenBank/DDBJ whole genome shotgun (WGS) entry which is preliminary data.</text>
</comment>
<name>A0A2P8IFJ1_SACCR</name>
<evidence type="ECO:0000313" key="1">
    <source>
        <dbReference type="EMBL" id="PSL57224.1"/>
    </source>
</evidence>
<dbReference type="AlphaFoldDB" id="A0A2P8IFJ1"/>
<accession>A0A2P8IFJ1</accession>
<sequence>MKAKELRALRDGLIRELDLDRSATTEAVCVRLCEVMARRLRREIILRFDDLGAGGTSGLWAVTEDEVHVIIVTTARSWVHRLLILLHEIAHMLCGHQPPRLDAEEGRRLLYPDLSPSMLRILAGRTNLSRQDEREADRVAGVLTRALIEWAGQQPHEPSRPDGDDLATRAWYTFGYSPERGDRG</sequence>
<dbReference type="RefSeq" id="WP_106614200.1">
    <property type="nucleotide sequence ID" value="NZ_PYAX01000002.1"/>
</dbReference>
<protein>
    <recommendedName>
        <fullName evidence="3">IrrE N-terminal-like domain-containing protein</fullName>
    </recommendedName>
</protein>
<evidence type="ECO:0000313" key="2">
    <source>
        <dbReference type="Proteomes" id="UP000241118"/>
    </source>
</evidence>
<reference evidence="1 2" key="1">
    <citation type="submission" date="2018-03" db="EMBL/GenBank/DDBJ databases">
        <title>Genomic Encyclopedia of Type Strains, Phase III (KMG-III): the genomes of soil and plant-associated and newly described type strains.</title>
        <authorList>
            <person name="Whitman W."/>
        </authorList>
    </citation>
    <scope>NUCLEOTIDE SEQUENCE [LARGE SCALE GENOMIC DNA]</scope>
    <source>
        <strain evidence="1 2">CGMCC 4.7097</strain>
    </source>
</reference>
<organism evidence="1 2">
    <name type="scientific">Saccharothrix carnea</name>
    <dbReference type="NCBI Taxonomy" id="1280637"/>
    <lineage>
        <taxon>Bacteria</taxon>
        <taxon>Bacillati</taxon>
        <taxon>Actinomycetota</taxon>
        <taxon>Actinomycetes</taxon>
        <taxon>Pseudonocardiales</taxon>
        <taxon>Pseudonocardiaceae</taxon>
        <taxon>Saccharothrix</taxon>
    </lineage>
</organism>
<evidence type="ECO:0008006" key="3">
    <source>
        <dbReference type="Google" id="ProtNLM"/>
    </source>
</evidence>
<dbReference type="OrthoDB" id="3474549at2"/>
<keyword evidence="2" id="KW-1185">Reference proteome</keyword>